<evidence type="ECO:0000256" key="1">
    <source>
        <dbReference type="SAM" id="MobiDB-lite"/>
    </source>
</evidence>
<evidence type="ECO:0000313" key="2">
    <source>
        <dbReference type="EMBL" id="KAJ0964192.1"/>
    </source>
</evidence>
<evidence type="ECO:0000313" key="3">
    <source>
        <dbReference type="Proteomes" id="UP001085076"/>
    </source>
</evidence>
<organism evidence="2 3">
    <name type="scientific">Dioscorea zingiberensis</name>
    <dbReference type="NCBI Taxonomy" id="325984"/>
    <lineage>
        <taxon>Eukaryota</taxon>
        <taxon>Viridiplantae</taxon>
        <taxon>Streptophyta</taxon>
        <taxon>Embryophyta</taxon>
        <taxon>Tracheophyta</taxon>
        <taxon>Spermatophyta</taxon>
        <taxon>Magnoliopsida</taxon>
        <taxon>Liliopsida</taxon>
        <taxon>Dioscoreales</taxon>
        <taxon>Dioscoreaceae</taxon>
        <taxon>Dioscorea</taxon>
    </lineage>
</organism>
<dbReference type="PANTHER" id="PTHR31210">
    <property type="entry name" value="OS06G0731900 PROTEIN"/>
    <property type="match status" value="1"/>
</dbReference>
<dbReference type="Pfam" id="PF05212">
    <property type="entry name" value="DUF707"/>
    <property type="match status" value="1"/>
</dbReference>
<comment type="caution">
    <text evidence="2">The sequence shown here is derived from an EMBL/GenBank/DDBJ whole genome shotgun (WGS) entry which is preliminary data.</text>
</comment>
<gene>
    <name evidence="2" type="ORF">J5N97_029314</name>
</gene>
<reference evidence="2" key="2">
    <citation type="journal article" date="2022" name="Hortic Res">
        <title>The genome of Dioscorea zingiberensis sheds light on the biosynthesis, origin and evolution of the medicinally important diosgenin saponins.</title>
        <authorList>
            <person name="Li Y."/>
            <person name="Tan C."/>
            <person name="Li Z."/>
            <person name="Guo J."/>
            <person name="Li S."/>
            <person name="Chen X."/>
            <person name="Wang C."/>
            <person name="Dai X."/>
            <person name="Yang H."/>
            <person name="Song W."/>
            <person name="Hou L."/>
            <person name="Xu J."/>
            <person name="Tong Z."/>
            <person name="Xu A."/>
            <person name="Yuan X."/>
            <person name="Wang W."/>
            <person name="Yang Q."/>
            <person name="Chen L."/>
            <person name="Sun Z."/>
            <person name="Wang K."/>
            <person name="Pan B."/>
            <person name="Chen J."/>
            <person name="Bao Y."/>
            <person name="Liu F."/>
            <person name="Qi X."/>
            <person name="Gang D.R."/>
            <person name="Wen J."/>
            <person name="Li J."/>
        </authorList>
    </citation>
    <scope>NUCLEOTIDE SEQUENCE</scope>
    <source>
        <strain evidence="2">Dzin_1.0</strain>
    </source>
</reference>
<feature type="compositionally biased region" description="Polar residues" evidence="1">
    <location>
        <begin position="412"/>
        <end position="426"/>
    </location>
</feature>
<reference evidence="2" key="1">
    <citation type="submission" date="2021-03" db="EMBL/GenBank/DDBJ databases">
        <authorList>
            <person name="Li Z."/>
            <person name="Yang C."/>
        </authorList>
    </citation>
    <scope>NUCLEOTIDE SEQUENCE</scope>
    <source>
        <strain evidence="2">Dzin_1.0</strain>
        <tissue evidence="2">Leaf</tissue>
    </source>
</reference>
<name>A0A9D5C039_9LILI</name>
<dbReference type="OrthoDB" id="9985979at2759"/>
<sequence>MASFPADEAQVILRFDDTGMVAGNAGKMNSSACMIAMAVVMFFIVYKMTNFQHEHTEMESRVHPFDSLTEASTETIRIGYLPQGIIQSHSDMELKPLWFTKSKTVEKNEHAHRNLLAMAVGIKQKKNVDAIVNKFFSENFTVILFHYDRNVNEWHDLWWSDSVIHIVANAQTKWWFAKRFLYPDVVSIYDYIFLWDEDLGVDNFHPGRYLKIMESEGLDISQPALDPDLSEIHHKITIRRSKGNLHRRVSDSRTRRRCSGANDGPPCSGFVEGMAPVFSRSAWQCVWHLIQNDLIHGWGIDFKLGYCAQGNRNKRVGVIDSEYVVHQGIKTLGGSSTEQNTFLRRVQTSRSVTMKNLPQSERVGASKGRIQVRKQATLELQKFQERWNRAIKEDKDWVDPFQPRDSSKNHTLKNSTSSPCTQCHNA</sequence>
<keyword evidence="3" id="KW-1185">Reference proteome</keyword>
<dbReference type="EMBL" id="JAGGNH010000009">
    <property type="protein sequence ID" value="KAJ0964192.1"/>
    <property type="molecule type" value="Genomic_DNA"/>
</dbReference>
<proteinExistence type="predicted"/>
<dbReference type="PANTHER" id="PTHR31210:SF47">
    <property type="entry name" value="OS07G0564800 PROTEIN"/>
    <property type="match status" value="1"/>
</dbReference>
<dbReference type="Proteomes" id="UP001085076">
    <property type="component" value="Miscellaneous, Linkage group lg09"/>
</dbReference>
<dbReference type="AlphaFoldDB" id="A0A9D5C039"/>
<protein>
    <submittedName>
        <fullName evidence="2">Uncharacterized protein</fullName>
    </submittedName>
</protein>
<accession>A0A9D5C039</accession>
<dbReference type="InterPro" id="IPR007877">
    <property type="entry name" value="DUF707"/>
</dbReference>
<feature type="region of interest" description="Disordered" evidence="1">
    <location>
        <begin position="398"/>
        <end position="426"/>
    </location>
</feature>